<dbReference type="GO" id="GO:0065002">
    <property type="term" value="P:intracellular protein transmembrane transport"/>
    <property type="evidence" value="ECO:0007669"/>
    <property type="project" value="TreeGrafter"/>
</dbReference>
<evidence type="ECO:0000256" key="5">
    <source>
        <dbReference type="HAMAP-Rule" id="MF_00902"/>
    </source>
</evidence>
<proteinExistence type="inferred from homology"/>
<sequence>MVTRTEQIKDQERPLLDHLRELALRLRRALIVLAVIFVFLFAFDFTFVKVYGFTLPVIYPNFFHSISSRLIVFFIHHELPKGLELININPFDTMYASAYISFFFALLVSIPVIFYELWGFIAPGLYENEKKAIKNFVLPAFVLFLAGSSFAYFIIIPFMMKFILIFTQSLGVVPTLGLKSFISTLVTLMLATGLAFEFPLVMISLTYVGLVKAETWQRNWRWGVMGSFIIAWAISPGTTGGIIETTIGIILSTLFFIGVGVSKVVERRRNQNINLAR</sequence>
<feature type="transmembrane region" description="Helical" evidence="5">
    <location>
        <begin position="135"/>
        <end position="155"/>
    </location>
</feature>
<dbReference type="AlphaFoldDB" id="A0AAE3FIZ2"/>
<feature type="transmembrane region" description="Helical" evidence="5">
    <location>
        <begin position="188"/>
        <end position="210"/>
    </location>
</feature>
<keyword evidence="5" id="KW-0813">Transport</keyword>
<feature type="transmembrane region" description="Helical" evidence="5">
    <location>
        <begin position="222"/>
        <end position="243"/>
    </location>
</feature>
<keyword evidence="5" id="KW-0811">Translocation</keyword>
<dbReference type="PANTHER" id="PTHR30371">
    <property type="entry name" value="SEC-INDEPENDENT PROTEIN TRANSLOCASE PROTEIN TATC"/>
    <property type="match status" value="1"/>
</dbReference>
<dbReference type="Pfam" id="PF00902">
    <property type="entry name" value="TatC"/>
    <property type="match status" value="1"/>
</dbReference>
<reference evidence="6" key="1">
    <citation type="submission" date="2022-05" db="EMBL/GenBank/DDBJ databases">
        <title>Metagenome Sequencing of an Archaeal-Dominated Microbial Community from a Hot Spring at the Los Azufres Geothermal Field, Mexico.</title>
        <authorList>
            <person name="Marin-Paredes R."/>
            <person name="Martinez-Romero E."/>
            <person name="Servin-Garciduenas L.E."/>
        </authorList>
    </citation>
    <scope>NUCLEOTIDE SEQUENCE</scope>
    <source>
        <strain evidence="6">AZ1-454</strain>
    </source>
</reference>
<comment type="subunit">
    <text evidence="5">Forms a complex with TatA.</text>
</comment>
<dbReference type="HAMAP" id="MF_00902">
    <property type="entry name" value="TatC"/>
    <property type="match status" value="1"/>
</dbReference>
<comment type="caution">
    <text evidence="6">The sequence shown here is derived from an EMBL/GenBank/DDBJ whole genome shotgun (WGS) entry which is preliminary data.</text>
</comment>
<evidence type="ECO:0000313" key="6">
    <source>
        <dbReference type="EMBL" id="MCL7343660.1"/>
    </source>
</evidence>
<dbReference type="GO" id="GO:0043953">
    <property type="term" value="P:protein transport by the Tat complex"/>
    <property type="evidence" value="ECO:0007669"/>
    <property type="project" value="UniProtKB-UniRule"/>
</dbReference>
<keyword evidence="3 5" id="KW-1133">Transmembrane helix</keyword>
<evidence type="ECO:0000256" key="3">
    <source>
        <dbReference type="ARBA" id="ARBA00022989"/>
    </source>
</evidence>
<name>A0AAE3FIZ2_9CREN</name>
<evidence type="ECO:0000256" key="4">
    <source>
        <dbReference type="ARBA" id="ARBA00023136"/>
    </source>
</evidence>
<keyword evidence="2 5" id="KW-0812">Transmembrane</keyword>
<accession>A0AAE3FIZ2</accession>
<keyword evidence="5" id="KW-0653">Protein transport</keyword>
<dbReference type="EMBL" id="JZWS02000002">
    <property type="protein sequence ID" value="MCL7343660.1"/>
    <property type="molecule type" value="Genomic_DNA"/>
</dbReference>
<dbReference type="GO" id="GO:0009977">
    <property type="term" value="F:proton motive force dependent protein transmembrane transporter activity"/>
    <property type="evidence" value="ECO:0007669"/>
    <property type="project" value="TreeGrafter"/>
</dbReference>
<protein>
    <recommendedName>
        <fullName evidence="5">Sec-independent protein translocase protein TatC</fullName>
    </recommendedName>
</protein>
<dbReference type="InterPro" id="IPR002033">
    <property type="entry name" value="TatC"/>
</dbReference>
<dbReference type="PRINTS" id="PR01840">
    <property type="entry name" value="TATCFAMILY"/>
</dbReference>
<evidence type="ECO:0000256" key="2">
    <source>
        <dbReference type="ARBA" id="ARBA00022692"/>
    </source>
</evidence>
<feature type="transmembrane region" description="Helical" evidence="5">
    <location>
        <begin position="249"/>
        <end position="265"/>
    </location>
</feature>
<feature type="transmembrane region" description="Helical" evidence="5">
    <location>
        <begin position="29"/>
        <end position="51"/>
    </location>
</feature>
<keyword evidence="4 5" id="KW-0472">Membrane</keyword>
<comment type="function">
    <text evidence="5">Part of the twin-arginine translocation (Tat) system that transports large folded proteins containing a characteristic twin-arginine motif in their signal peptide across membranes.</text>
</comment>
<dbReference type="GO" id="GO:0033281">
    <property type="term" value="C:TAT protein transport complex"/>
    <property type="evidence" value="ECO:0007669"/>
    <property type="project" value="UniProtKB-UniRule"/>
</dbReference>
<comment type="subcellular location">
    <subcellularLocation>
        <location evidence="5">Cell membrane</location>
        <topology evidence="5">Multi-pass membrane protein</topology>
    </subcellularLocation>
    <subcellularLocation>
        <location evidence="1">Membrane</location>
        <topology evidence="1">Multi-pass membrane protein</topology>
    </subcellularLocation>
</comment>
<gene>
    <name evidence="5 6" type="primary">tatC</name>
    <name evidence="6" type="ORF">TQ35_003695</name>
</gene>
<evidence type="ECO:0000256" key="1">
    <source>
        <dbReference type="ARBA" id="ARBA00004141"/>
    </source>
</evidence>
<dbReference type="NCBIfam" id="TIGR00945">
    <property type="entry name" value="tatC"/>
    <property type="match status" value="1"/>
</dbReference>
<feature type="transmembrane region" description="Helical" evidence="5">
    <location>
        <begin position="96"/>
        <end position="115"/>
    </location>
</feature>
<comment type="similarity">
    <text evidence="5">Belongs to the TatC family.</text>
</comment>
<keyword evidence="5" id="KW-1003">Cell membrane</keyword>
<organism evidence="6">
    <name type="scientific">Candidatus Aramenus sulfurataquae</name>
    <dbReference type="NCBI Taxonomy" id="1326980"/>
    <lineage>
        <taxon>Archaea</taxon>
        <taxon>Thermoproteota</taxon>
        <taxon>Thermoprotei</taxon>
        <taxon>Sulfolobales</taxon>
        <taxon>Sulfolobaceae</taxon>
        <taxon>Candidatus Aramenus</taxon>
    </lineage>
</organism>
<dbReference type="PANTHER" id="PTHR30371:SF0">
    <property type="entry name" value="SEC-INDEPENDENT PROTEIN TRANSLOCASE PROTEIN TATC, CHLOROPLASTIC-RELATED"/>
    <property type="match status" value="1"/>
</dbReference>